<dbReference type="PANTHER" id="PTHR43857:SF1">
    <property type="entry name" value="YJGH FAMILY PROTEIN"/>
    <property type="match status" value="1"/>
</dbReference>
<protein>
    <recommendedName>
        <fullName evidence="3">Enamine deaminase RidA, house cleaning of reactive enamine intermediates, YjgF/YER057c/UK114 family</fullName>
    </recommendedName>
</protein>
<dbReference type="EMBL" id="BTPE01000001">
    <property type="protein sequence ID" value="GMQ31883.1"/>
    <property type="molecule type" value="Genomic_DNA"/>
</dbReference>
<name>A0ABQ6PXF7_9BACT</name>
<dbReference type="Pfam" id="PF01042">
    <property type="entry name" value="Ribonuc_L-PSP"/>
    <property type="match status" value="1"/>
</dbReference>
<gene>
    <name evidence="1" type="ORF">Ataiwa_01550</name>
</gene>
<dbReference type="SUPFAM" id="SSF55298">
    <property type="entry name" value="YjgF-like"/>
    <property type="match status" value="1"/>
</dbReference>
<dbReference type="InterPro" id="IPR006175">
    <property type="entry name" value="YjgF/YER057c/UK114"/>
</dbReference>
<evidence type="ECO:0008006" key="3">
    <source>
        <dbReference type="Google" id="ProtNLM"/>
    </source>
</evidence>
<dbReference type="Proteomes" id="UP001307705">
    <property type="component" value="Unassembled WGS sequence"/>
</dbReference>
<dbReference type="PANTHER" id="PTHR43857">
    <property type="entry name" value="BLR7761 PROTEIN"/>
    <property type="match status" value="1"/>
</dbReference>
<reference evidence="1 2" key="1">
    <citation type="submission" date="2023-08" db="EMBL/GenBank/DDBJ databases">
        <title>Draft genome sequence of Algoriphagus taiwanensis.</title>
        <authorList>
            <person name="Takatani N."/>
            <person name="Hosokawa M."/>
            <person name="Sawabe T."/>
        </authorList>
    </citation>
    <scope>NUCLEOTIDE SEQUENCE [LARGE SCALE GENOMIC DNA]</scope>
    <source>
        <strain evidence="1 2">JCM 19755</strain>
    </source>
</reference>
<sequence>MEKKLISTGSTFEEEVGYSRAVRVGDFIFLSGCTGFNYEISEISDDAIEQCEQAIWNIKNALQMSGSDLEDVVRTVFYFSDPFVFNECKPVFKKHFGNIRPTLTAVGAQLHDKRIKLEIEVTAIWSKKDRSQSG</sequence>
<dbReference type="Gene3D" id="3.30.1330.40">
    <property type="entry name" value="RutC-like"/>
    <property type="match status" value="1"/>
</dbReference>
<keyword evidence="2" id="KW-1185">Reference proteome</keyword>
<accession>A0ABQ6PXF7</accession>
<dbReference type="RefSeq" id="WP_338226732.1">
    <property type="nucleotide sequence ID" value="NZ_BTPE01000001.1"/>
</dbReference>
<dbReference type="InterPro" id="IPR035959">
    <property type="entry name" value="RutC-like_sf"/>
</dbReference>
<evidence type="ECO:0000313" key="2">
    <source>
        <dbReference type="Proteomes" id="UP001307705"/>
    </source>
</evidence>
<comment type="caution">
    <text evidence="1">The sequence shown here is derived from an EMBL/GenBank/DDBJ whole genome shotgun (WGS) entry which is preliminary data.</text>
</comment>
<dbReference type="CDD" id="cd06154">
    <property type="entry name" value="YjgF_YER057c_UK114_like_6"/>
    <property type="match status" value="1"/>
</dbReference>
<proteinExistence type="predicted"/>
<organism evidence="1 2">
    <name type="scientific">Algoriphagus taiwanensis</name>
    <dbReference type="NCBI Taxonomy" id="1445656"/>
    <lineage>
        <taxon>Bacteria</taxon>
        <taxon>Pseudomonadati</taxon>
        <taxon>Bacteroidota</taxon>
        <taxon>Cytophagia</taxon>
        <taxon>Cytophagales</taxon>
        <taxon>Cyclobacteriaceae</taxon>
        <taxon>Algoriphagus</taxon>
    </lineage>
</organism>
<evidence type="ECO:0000313" key="1">
    <source>
        <dbReference type="EMBL" id="GMQ31883.1"/>
    </source>
</evidence>